<gene>
    <name evidence="2" type="ORF">COU29_00575</name>
</gene>
<accession>A0A2M6W7E2</accession>
<keyword evidence="1" id="KW-1133">Transmembrane helix</keyword>
<protein>
    <submittedName>
        <fullName evidence="2">Uncharacterized protein</fullName>
    </submittedName>
</protein>
<reference evidence="3" key="1">
    <citation type="submission" date="2017-09" db="EMBL/GenBank/DDBJ databases">
        <title>Depth-based differentiation of microbial function through sediment-hosted aquifers and enrichment of novel symbionts in the deep terrestrial subsurface.</title>
        <authorList>
            <person name="Probst A.J."/>
            <person name="Ladd B."/>
            <person name="Jarett J.K."/>
            <person name="Geller-Mcgrath D.E."/>
            <person name="Sieber C.M.K."/>
            <person name="Emerson J.B."/>
            <person name="Anantharaman K."/>
            <person name="Thomas B.C."/>
            <person name="Malmstrom R."/>
            <person name="Stieglmeier M."/>
            <person name="Klingl A."/>
            <person name="Woyke T."/>
            <person name="Ryan C.M."/>
            <person name="Banfield J.F."/>
        </authorList>
    </citation>
    <scope>NUCLEOTIDE SEQUENCE [LARGE SCALE GENOMIC DNA]</scope>
</reference>
<keyword evidence="1" id="KW-0472">Membrane</keyword>
<evidence type="ECO:0000313" key="3">
    <source>
        <dbReference type="Proteomes" id="UP000231426"/>
    </source>
</evidence>
<dbReference type="AlphaFoldDB" id="A0A2M6W7E2"/>
<organism evidence="2 3">
    <name type="scientific">Candidatus Magasanikbacteria bacterium CG10_big_fil_rev_8_21_14_0_10_36_32</name>
    <dbReference type="NCBI Taxonomy" id="1974646"/>
    <lineage>
        <taxon>Bacteria</taxon>
        <taxon>Candidatus Magasanikiibacteriota</taxon>
    </lineage>
</organism>
<proteinExistence type="predicted"/>
<keyword evidence="1" id="KW-0812">Transmembrane</keyword>
<evidence type="ECO:0000313" key="2">
    <source>
        <dbReference type="EMBL" id="PIT88732.1"/>
    </source>
</evidence>
<evidence type="ECO:0000256" key="1">
    <source>
        <dbReference type="SAM" id="Phobius"/>
    </source>
</evidence>
<feature type="transmembrane region" description="Helical" evidence="1">
    <location>
        <begin position="6"/>
        <end position="29"/>
    </location>
</feature>
<name>A0A2M6W7E2_9BACT</name>
<dbReference type="EMBL" id="PFBV01000002">
    <property type="protein sequence ID" value="PIT88732.1"/>
    <property type="molecule type" value="Genomic_DNA"/>
</dbReference>
<sequence>MTTLRTRIFIIFSIFFLFVLAVSIILIVINKQKQAVIETTSTPSAIDFDNFTQDKISAPAAQVTPTQGITVKQPTTEEQMKNAAKQIAKIFVERYGTYSTDNNFSNIKELDTMCSRDLWSVLSSRITDTQVNNGFVGVTTKAVTSVITSWQTDKAIVEITTVRTETKDGVTSSKNQKATVTLVNVQNNWLVDDAKWGQ</sequence>
<dbReference type="Proteomes" id="UP000231426">
    <property type="component" value="Unassembled WGS sequence"/>
</dbReference>
<comment type="caution">
    <text evidence="2">The sequence shown here is derived from an EMBL/GenBank/DDBJ whole genome shotgun (WGS) entry which is preliminary data.</text>
</comment>